<organism evidence="2 3">
    <name type="scientific">Camelus dromedarius</name>
    <name type="common">Dromedary</name>
    <name type="synonym">Arabian camel</name>
    <dbReference type="NCBI Taxonomy" id="9838"/>
    <lineage>
        <taxon>Eukaryota</taxon>
        <taxon>Metazoa</taxon>
        <taxon>Chordata</taxon>
        <taxon>Craniata</taxon>
        <taxon>Vertebrata</taxon>
        <taxon>Euteleostomi</taxon>
        <taxon>Mammalia</taxon>
        <taxon>Eutheria</taxon>
        <taxon>Laurasiatheria</taxon>
        <taxon>Artiodactyla</taxon>
        <taxon>Tylopoda</taxon>
        <taxon>Camelidae</taxon>
        <taxon>Camelus</taxon>
    </lineage>
</organism>
<evidence type="ECO:0000313" key="2">
    <source>
        <dbReference type="EMBL" id="KAB1281525.1"/>
    </source>
</evidence>
<name>A0A5N4EDT7_CAMDR</name>
<accession>A0A5N4EDT7</accession>
<evidence type="ECO:0000256" key="1">
    <source>
        <dbReference type="SAM" id="MobiDB-lite"/>
    </source>
</evidence>
<evidence type="ECO:0000313" key="3">
    <source>
        <dbReference type="Proteomes" id="UP000299084"/>
    </source>
</evidence>
<feature type="region of interest" description="Disordered" evidence="1">
    <location>
        <begin position="102"/>
        <end position="136"/>
    </location>
</feature>
<keyword evidence="3" id="KW-1185">Reference proteome</keyword>
<reference evidence="2 3" key="2">
    <citation type="journal article" date="2019" name="Mol. Ecol. Resour.">
        <title>Improving Illumina assemblies with Hi-C and long reads: an example with the North African dromedary.</title>
        <authorList>
            <person name="Elbers J.P."/>
            <person name="Rogers M.F."/>
            <person name="Perelman P.L."/>
            <person name="Proskuryakova A.A."/>
            <person name="Serdyukova N.A."/>
            <person name="Johnson W.E."/>
            <person name="Horin P."/>
            <person name="Corander J."/>
            <person name="Murphy D."/>
            <person name="Burger P.A."/>
        </authorList>
    </citation>
    <scope>NUCLEOTIDE SEQUENCE [LARGE SCALE GENOMIC DNA]</scope>
    <source>
        <strain evidence="2">Drom800</strain>
        <tissue evidence="2">Blood</tissue>
    </source>
</reference>
<proteinExistence type="predicted"/>
<reference evidence="2" key="1">
    <citation type="submission" date="2014-12" db="EMBL/GenBank/DDBJ databases">
        <authorList>
            <person name="Fitak R."/>
            <person name="Mohandesan E."/>
            <person name="Burger P.A."/>
            <person name="Jukka C."/>
        </authorList>
    </citation>
    <scope>NUCLEOTIDE SEQUENCE</scope>
    <source>
        <strain evidence="2">Drom800</strain>
        <tissue evidence="2">Blood</tissue>
    </source>
</reference>
<sequence>MIIYGKEGVYFVAAGGQLEKVVESWARDRICACAEPQSKNNPHAFSATLPRQRLAQSPTKNRLVPQVGKSTAAGPEGGAEGVTDIASWKGAAPRQALTQQWGNLESSPEEEPPSCPRLPLPPPGGERRAPCCPPSAPRPRGLRLIFPAGKRRAADKGMPVILANTISTPLISASCTRSELGWRSKEGPACSGAQGPLDPAKLPPGAEGLRMM</sequence>
<protein>
    <submittedName>
        <fullName evidence="2">Uncharacterized protein</fullName>
    </submittedName>
</protein>
<dbReference type="EMBL" id="JWIN03000003">
    <property type="protein sequence ID" value="KAB1281524.1"/>
    <property type="molecule type" value="Genomic_DNA"/>
</dbReference>
<comment type="caution">
    <text evidence="2">The sequence shown here is derived from an EMBL/GenBank/DDBJ whole genome shotgun (WGS) entry which is preliminary data.</text>
</comment>
<dbReference type="Proteomes" id="UP000299084">
    <property type="component" value="Unassembled WGS sequence"/>
</dbReference>
<feature type="compositionally biased region" description="Pro residues" evidence="1">
    <location>
        <begin position="113"/>
        <end position="124"/>
    </location>
</feature>
<dbReference type="EMBL" id="JWIN03000003">
    <property type="protein sequence ID" value="KAB1281525.1"/>
    <property type="molecule type" value="Genomic_DNA"/>
</dbReference>
<gene>
    <name evidence="2" type="ORF">Cadr_000004437</name>
</gene>
<feature type="region of interest" description="Disordered" evidence="1">
    <location>
        <begin position="185"/>
        <end position="212"/>
    </location>
</feature>
<feature type="region of interest" description="Disordered" evidence="1">
    <location>
        <begin position="50"/>
        <end position="82"/>
    </location>
</feature>
<dbReference type="AlphaFoldDB" id="A0A5N4EDT7"/>